<sequence>FDFNREMREIRKTVDKYLAQGEIEQAEEFMEQKRQYLASMGRYIRKLNQAYFAWHGTYADRPTSISPIGVELKKLRSQSASLKDFLNTVAVMTSRQDLSDSIK</sequence>
<dbReference type="EMBL" id="BARU01035320">
    <property type="protein sequence ID" value="GAH79323.1"/>
    <property type="molecule type" value="Genomic_DNA"/>
</dbReference>
<accession>X1KB71</accession>
<reference evidence="1" key="1">
    <citation type="journal article" date="2014" name="Front. Microbiol.">
        <title>High frequency of phylogenetically diverse reductive dehalogenase-homologous genes in deep subseafloor sedimentary metagenomes.</title>
        <authorList>
            <person name="Kawai M."/>
            <person name="Futagami T."/>
            <person name="Toyoda A."/>
            <person name="Takaki Y."/>
            <person name="Nishi S."/>
            <person name="Hori S."/>
            <person name="Arai W."/>
            <person name="Tsubouchi T."/>
            <person name="Morono Y."/>
            <person name="Uchiyama I."/>
            <person name="Ito T."/>
            <person name="Fujiyama A."/>
            <person name="Inagaki F."/>
            <person name="Takami H."/>
        </authorList>
    </citation>
    <scope>NUCLEOTIDE SEQUENCE</scope>
    <source>
        <strain evidence="1">Expedition CK06-06</strain>
    </source>
</reference>
<protein>
    <submittedName>
        <fullName evidence="1">Uncharacterized protein</fullName>
    </submittedName>
</protein>
<proteinExistence type="predicted"/>
<gene>
    <name evidence="1" type="ORF">S03H2_55311</name>
</gene>
<organism evidence="1">
    <name type="scientific">marine sediment metagenome</name>
    <dbReference type="NCBI Taxonomy" id="412755"/>
    <lineage>
        <taxon>unclassified sequences</taxon>
        <taxon>metagenomes</taxon>
        <taxon>ecological metagenomes</taxon>
    </lineage>
</organism>
<feature type="non-terminal residue" evidence="1">
    <location>
        <position position="1"/>
    </location>
</feature>
<comment type="caution">
    <text evidence="1">The sequence shown here is derived from an EMBL/GenBank/DDBJ whole genome shotgun (WGS) entry which is preliminary data.</text>
</comment>
<dbReference type="AlphaFoldDB" id="X1KB71"/>
<evidence type="ECO:0000313" key="1">
    <source>
        <dbReference type="EMBL" id="GAH79323.1"/>
    </source>
</evidence>
<name>X1KB71_9ZZZZ</name>